<dbReference type="ESTHER" id="strhe-ShHTL8">
    <property type="family name" value="RsbQ-like"/>
</dbReference>
<dbReference type="InterPro" id="IPR029058">
    <property type="entry name" value="AB_hydrolase_fold"/>
</dbReference>
<dbReference type="InterPro" id="IPR000073">
    <property type="entry name" value="AB_hydrolase_1"/>
</dbReference>
<comment type="similarity">
    <text evidence="1">Belongs to the AB hydrolase superfamily.</text>
</comment>
<reference evidence="5" key="2">
    <citation type="journal article" date="2020" name="Biochem. Biophys. Res. Commun.">
        <title>Crystal structure and biochemical characterization of Striga hermonthica HYPO-SENSITIVE TO LIGHT 8 (ShHTL8) in strigolactone signaling pathway.</title>
        <authorList>
            <person name="Zhang Y."/>
            <person name="Wang D."/>
            <person name="Shen Y."/>
            <person name="Xi Z."/>
        </authorList>
    </citation>
    <scope>X-RAY CRYSTALLOGRAPHY (1.40 ANGSTROMS)</scope>
</reference>
<dbReference type="FunFam" id="3.40.50.1820:FF:000042">
    <property type="entry name" value="probable strigolactone esterase DAD2"/>
    <property type="match status" value="1"/>
</dbReference>
<dbReference type="PDBsum" id="6J2R"/>
<dbReference type="SUPFAM" id="SSF53474">
    <property type="entry name" value="alpha/beta-Hydrolases"/>
    <property type="match status" value="1"/>
</dbReference>
<feature type="domain" description="AB hydrolase-1" evidence="3">
    <location>
        <begin position="21"/>
        <end position="257"/>
    </location>
</feature>
<dbReference type="EMBL" id="KR013128">
    <property type="protein sequence ID" value="ALB07163.1"/>
    <property type="molecule type" value="mRNA"/>
</dbReference>
<dbReference type="Pfam" id="PF12697">
    <property type="entry name" value="Abhydrolase_6"/>
    <property type="match status" value="1"/>
</dbReference>
<reference evidence="4" key="1">
    <citation type="journal article" date="2015" name="Science">
        <title>PARASITIC PLANTS. Probing strigolactone receptors in Striga hermonthica with fluorescence.</title>
        <authorList>
            <person name="Tsuchiya Y."/>
            <person name="Yoshimura M."/>
            <person name="Sato Y."/>
            <person name="Kuwata K."/>
            <person name="Toh S."/>
            <person name="Holbrook-Smith D."/>
            <person name="Zhang H."/>
            <person name="McCourt P."/>
            <person name="Itami K."/>
            <person name="Kinoshita T."/>
            <person name="Hagihara S."/>
        </authorList>
    </citation>
    <scope>NUCLEOTIDE SEQUENCE</scope>
</reference>
<proteinExistence type="evidence at protein level"/>
<evidence type="ECO:0000259" key="3">
    <source>
        <dbReference type="Pfam" id="PF12697"/>
    </source>
</evidence>
<protein>
    <submittedName>
        <fullName evidence="4">Hyposensitive to light 8</fullName>
    </submittedName>
</protein>
<evidence type="ECO:0000256" key="1">
    <source>
        <dbReference type="ARBA" id="ARBA00008645"/>
    </source>
</evidence>
<sequence length="272" mass="30092">MNNSVGSTHNVTILGSGETTVVLSHGYGTDQSVWKLFVPHLVDDYRVLLYDNMGAGTTNPDYFDFERYSSLEGYSYDLIAILDEFHVSKCIFVGHSMSAMAAAVASIFRPDLFHKLIMISPSPRLANAEDYYGGLEQKEIDEVVGSMEENYRSMALGSAPLLLACDLESAAVQEYCRTLFNMRPDISCCMARMIFGLDLRPYLCHVTVPCHILQSSNDVMVPVAVVEYLSKNLGGPSVVEVMPTEGHLPHLSAPEVTIPVVLRHIRHDIADQ</sequence>
<dbReference type="PDB" id="6J2R">
    <property type="method" value="X-ray"/>
    <property type="resolution" value="1.40 A"/>
    <property type="chains" value="A=1-272"/>
</dbReference>
<dbReference type="Gene3D" id="3.40.50.1820">
    <property type="entry name" value="alpha/beta hydrolase"/>
    <property type="match status" value="1"/>
</dbReference>
<organism evidence="4">
    <name type="scientific">Striga hermonthica</name>
    <name type="common">Purple witchweed</name>
    <name type="synonym">Buchnera hermonthica</name>
    <dbReference type="NCBI Taxonomy" id="68872"/>
    <lineage>
        <taxon>Eukaryota</taxon>
        <taxon>Viridiplantae</taxon>
        <taxon>Streptophyta</taxon>
        <taxon>Embryophyta</taxon>
        <taxon>Tracheophyta</taxon>
        <taxon>Spermatophyta</taxon>
        <taxon>Magnoliopsida</taxon>
        <taxon>eudicotyledons</taxon>
        <taxon>Gunneridae</taxon>
        <taxon>Pentapetalae</taxon>
        <taxon>asterids</taxon>
        <taxon>lamiids</taxon>
        <taxon>Lamiales</taxon>
        <taxon>Orobanchaceae</taxon>
        <taxon>Buchnereae</taxon>
        <taxon>Striga</taxon>
    </lineage>
</organism>
<evidence type="ECO:0000256" key="2">
    <source>
        <dbReference type="ARBA" id="ARBA00022801"/>
    </source>
</evidence>
<dbReference type="GO" id="GO:0016787">
    <property type="term" value="F:hydrolase activity"/>
    <property type="evidence" value="ECO:0007669"/>
    <property type="project" value="UniProtKB-KW"/>
</dbReference>
<keyword evidence="5" id="KW-0002">3D-structure</keyword>
<evidence type="ECO:0007829" key="5">
    <source>
        <dbReference type="PDB" id="6J2R"/>
    </source>
</evidence>
<evidence type="ECO:0000313" key="4">
    <source>
        <dbReference type="EMBL" id="ALB07163.1"/>
    </source>
</evidence>
<accession>A0A0M4APJ4</accession>
<name>A0A0M4APJ4_STRHE</name>
<dbReference type="SMR" id="A0A0M4APJ4"/>
<dbReference type="AlphaFoldDB" id="A0A0M4APJ4"/>
<keyword evidence="2" id="KW-0378">Hydrolase</keyword>
<dbReference type="PANTHER" id="PTHR43039">
    <property type="entry name" value="ESTERASE-RELATED"/>
    <property type="match status" value="1"/>
</dbReference>